<dbReference type="PANTHER" id="PTHR47966">
    <property type="entry name" value="BETA-SITE APP-CLEAVING ENZYME, ISOFORM A-RELATED"/>
    <property type="match status" value="1"/>
</dbReference>
<feature type="signal peptide" evidence="3">
    <location>
        <begin position="1"/>
        <end position="15"/>
    </location>
</feature>
<dbReference type="MEROPS" id="A01.081"/>
<dbReference type="HOGENOM" id="CLU_062498_0_0_1"/>
<proteinExistence type="inferred from homology"/>
<dbReference type="GO" id="GO:0006508">
    <property type="term" value="P:proteolysis"/>
    <property type="evidence" value="ECO:0007669"/>
    <property type="project" value="InterPro"/>
</dbReference>
<dbReference type="InParanoid" id="F0XQU5"/>
<dbReference type="eggNOG" id="KOG1339">
    <property type="taxonomic scope" value="Eukaryota"/>
</dbReference>
<dbReference type="GO" id="GO:0004190">
    <property type="term" value="F:aspartic-type endopeptidase activity"/>
    <property type="evidence" value="ECO:0007669"/>
    <property type="project" value="InterPro"/>
</dbReference>
<evidence type="ECO:0000259" key="4">
    <source>
        <dbReference type="PROSITE" id="PS51767"/>
    </source>
</evidence>
<dbReference type="GeneID" id="25976307"/>
<dbReference type="InterPro" id="IPR001461">
    <property type="entry name" value="Aspartic_peptidase_A1"/>
</dbReference>
<dbReference type="PROSITE" id="PS51767">
    <property type="entry name" value="PEPTIDASE_A1"/>
    <property type="match status" value="1"/>
</dbReference>
<dbReference type="SUPFAM" id="SSF50630">
    <property type="entry name" value="Acid proteases"/>
    <property type="match status" value="1"/>
</dbReference>
<dbReference type="GO" id="GO:0000324">
    <property type="term" value="C:fungal-type vacuole"/>
    <property type="evidence" value="ECO:0007669"/>
    <property type="project" value="TreeGrafter"/>
</dbReference>
<gene>
    <name evidence="5" type="ORF">CMQ_323</name>
</gene>
<comment type="similarity">
    <text evidence="1">Belongs to the peptidase A1 family.</text>
</comment>
<keyword evidence="6" id="KW-1185">Reference proteome</keyword>
<evidence type="ECO:0000256" key="1">
    <source>
        <dbReference type="ARBA" id="ARBA00007447"/>
    </source>
</evidence>
<sequence>MQIILPLACLSGAFAAVLELPIWVRNSYTVVEVKVGTPPVSHFLQFDTGSATTWMDDASCAGTDACPNSSGYTRVGYNASGSSTSAAMNTTASADYLGGDISGSGFLDSFTLPSAPSAKWTQSFMSVDNSTWSTTAADGFLGLAFSTIDDAGTTSLVETLMQDGKLDKPRFGLYLGSETNDTGAGAGSGLLTLGSSHETTYGNGSLTWIGLQNPGPDAELWRTNIQYLVGTTSTGNRSTTQAIGDWAVFDTGAGRISVPDELIDDIYASIGMNYTAIINGETIPLCEDFTDAWGLEVVLGSAYDPQTVTVTGSMLKQPGFATGEDKYCWPPFDTTGFGGLFLFGQEFLQNFYTVFDFGAFNTTAYNAQIGFAPLKEEYRVLV</sequence>
<dbReference type="Gene3D" id="2.40.70.10">
    <property type="entry name" value="Acid Proteases"/>
    <property type="match status" value="2"/>
</dbReference>
<dbReference type="InterPro" id="IPR034164">
    <property type="entry name" value="Pepsin-like_dom"/>
</dbReference>
<organism evidence="6">
    <name type="scientific">Grosmannia clavigera (strain kw1407 / UAMH 11150)</name>
    <name type="common">Blue stain fungus</name>
    <name type="synonym">Graphiocladiella clavigera</name>
    <dbReference type="NCBI Taxonomy" id="655863"/>
    <lineage>
        <taxon>Eukaryota</taxon>
        <taxon>Fungi</taxon>
        <taxon>Dikarya</taxon>
        <taxon>Ascomycota</taxon>
        <taxon>Pezizomycotina</taxon>
        <taxon>Sordariomycetes</taxon>
        <taxon>Sordariomycetidae</taxon>
        <taxon>Ophiostomatales</taxon>
        <taxon>Ophiostomataceae</taxon>
        <taxon>Leptographium</taxon>
    </lineage>
</organism>
<dbReference type="Proteomes" id="UP000007796">
    <property type="component" value="Unassembled WGS sequence"/>
</dbReference>
<evidence type="ECO:0000313" key="6">
    <source>
        <dbReference type="Proteomes" id="UP000007796"/>
    </source>
</evidence>
<keyword evidence="3" id="KW-0732">Signal</keyword>
<feature type="chain" id="PRO_5012745502" evidence="3">
    <location>
        <begin position="16"/>
        <end position="382"/>
    </location>
</feature>
<accession>F0XQU5</accession>
<evidence type="ECO:0000313" key="5">
    <source>
        <dbReference type="EMBL" id="EFX00006.1"/>
    </source>
</evidence>
<feature type="domain" description="Peptidase A1" evidence="4">
    <location>
        <begin position="29"/>
        <end position="372"/>
    </location>
</feature>
<reference evidence="5 6" key="1">
    <citation type="journal article" date="2011" name="Proc. Natl. Acad. Sci. U.S.A.">
        <title>Genome and transcriptome analyses of the mountain pine beetle-fungal symbiont Grosmannia clavigera, a lodgepole pine pathogen.</title>
        <authorList>
            <person name="DiGuistini S."/>
            <person name="Wang Y."/>
            <person name="Liao N.Y."/>
            <person name="Taylor G."/>
            <person name="Tanguay P."/>
            <person name="Feau N."/>
            <person name="Henrissat B."/>
            <person name="Chan S.K."/>
            <person name="Hesse-Orce U."/>
            <person name="Alamouti S.M."/>
            <person name="Tsui C.K.M."/>
            <person name="Docking R.T."/>
            <person name="Levasseur A."/>
            <person name="Haridas S."/>
            <person name="Robertson G."/>
            <person name="Birol I."/>
            <person name="Holt R.A."/>
            <person name="Marra M.A."/>
            <person name="Hamelin R.C."/>
            <person name="Hirst M."/>
            <person name="Jones S.J.M."/>
            <person name="Bohlmann J."/>
            <person name="Breuil C."/>
        </authorList>
    </citation>
    <scope>NUCLEOTIDE SEQUENCE [LARGE SCALE GENOMIC DNA]</scope>
    <source>
        <strain evidence="6">kw1407 / UAMH 11150</strain>
    </source>
</reference>
<dbReference type="CDD" id="cd05471">
    <property type="entry name" value="pepsin_like"/>
    <property type="match status" value="1"/>
</dbReference>
<dbReference type="STRING" id="655863.F0XQU5"/>
<dbReference type="InterPro" id="IPR033121">
    <property type="entry name" value="PEPTIDASE_A1"/>
</dbReference>
<dbReference type="EMBL" id="GL629807">
    <property type="protein sequence ID" value="EFX00006.1"/>
    <property type="molecule type" value="Genomic_DNA"/>
</dbReference>
<dbReference type="Pfam" id="PF00026">
    <property type="entry name" value="Asp"/>
    <property type="match status" value="1"/>
</dbReference>
<dbReference type="AlphaFoldDB" id="F0XQU5"/>
<dbReference type="OrthoDB" id="771136at2759"/>
<dbReference type="PRINTS" id="PR00792">
    <property type="entry name" value="PEPSIN"/>
</dbReference>
<protein>
    <submittedName>
        <fullName evidence="5">Pepsinogen c</fullName>
    </submittedName>
</protein>
<feature type="active site" evidence="2">
    <location>
        <position position="47"/>
    </location>
</feature>
<evidence type="ECO:0000256" key="3">
    <source>
        <dbReference type="SAM" id="SignalP"/>
    </source>
</evidence>
<dbReference type="InterPro" id="IPR021109">
    <property type="entry name" value="Peptidase_aspartic_dom_sf"/>
</dbReference>
<evidence type="ECO:0000256" key="2">
    <source>
        <dbReference type="PIRSR" id="PIRSR601461-1"/>
    </source>
</evidence>
<name>F0XQU5_GROCL</name>
<feature type="active site" evidence="2">
    <location>
        <position position="250"/>
    </location>
</feature>
<dbReference type="PANTHER" id="PTHR47966:SF68">
    <property type="entry name" value="PEPTIDASE A1 DOMAIN-CONTAINING PROTEIN"/>
    <property type="match status" value="1"/>
</dbReference>
<dbReference type="RefSeq" id="XP_014169171.1">
    <property type="nucleotide sequence ID" value="XM_014313696.1"/>
</dbReference>